<proteinExistence type="predicted"/>
<organism evidence="1">
    <name type="scientific">Picea sitchensis</name>
    <name type="common">Sitka spruce</name>
    <name type="synonym">Pinus sitchensis</name>
    <dbReference type="NCBI Taxonomy" id="3332"/>
    <lineage>
        <taxon>Eukaryota</taxon>
        <taxon>Viridiplantae</taxon>
        <taxon>Streptophyta</taxon>
        <taxon>Embryophyta</taxon>
        <taxon>Tracheophyta</taxon>
        <taxon>Spermatophyta</taxon>
        <taxon>Pinopsida</taxon>
        <taxon>Pinidae</taxon>
        <taxon>Conifers I</taxon>
        <taxon>Pinales</taxon>
        <taxon>Pinaceae</taxon>
        <taxon>Picea</taxon>
    </lineage>
</organism>
<gene>
    <name evidence="1" type="ORF">Q903CP_gene125</name>
</gene>
<evidence type="ECO:0000313" key="1">
    <source>
        <dbReference type="EMBL" id="AOG75948.1"/>
    </source>
</evidence>
<accession>A0A1B3TQD6</accession>
<dbReference type="AlphaFoldDB" id="A0A1B3TQD6"/>
<keyword evidence="1" id="KW-0934">Plastid</keyword>
<keyword evidence="1" id="KW-0150">Chloroplast</keyword>
<sequence>MDMWKRERKGLLPLPPLGPRHHLKKKFFFFQLFFVEITIKVKQGQKQLISLNEQRYFAREIGKTKSIDSIDLVLYMREEGNKKGIRLLFYSFFIT</sequence>
<geneLocation type="chloroplast" evidence="1"/>
<dbReference type="EMBL" id="KU215903">
    <property type="protein sequence ID" value="AOG75948.1"/>
    <property type="molecule type" value="Genomic_DNA"/>
</dbReference>
<name>A0A1B3TQD6_PICSI</name>
<protein>
    <submittedName>
        <fullName evidence="1">Uncharacterized protein</fullName>
    </submittedName>
</protein>
<reference evidence="1" key="1">
    <citation type="submission" date="2016-08" db="EMBL/GenBank/DDBJ databases">
        <title>Complete chloroplast genome of Sitka spruce using 10X Genomics Gemcode-derived sequence reads.</title>
        <authorList>
            <person name="Coombe L."/>
            <person name="Warren R.L."/>
            <person name="Jackman S.D."/>
            <person name="Yang C."/>
            <person name="Vandervalk B.P."/>
            <person name="Moore R."/>
            <person name="Pleasance S."/>
            <person name="Coope R.J."/>
            <person name="Bohlmann J."/>
            <person name="Holt R.A."/>
            <person name="Jones S.J.M."/>
            <person name="Birol I."/>
            <person name="Coope R."/>
            <person name="Pleasance S."/>
        </authorList>
    </citation>
    <scope>NUCLEOTIDE SEQUENCE</scope>
    <source>
        <strain evidence="1">Q903</strain>
        <tissue evidence="1">Flushing needles</tissue>
    </source>
</reference>